<feature type="compositionally biased region" description="Low complexity" evidence="13">
    <location>
        <begin position="492"/>
        <end position="513"/>
    </location>
</feature>
<accession>A0A8H5D5J6</accession>
<keyword evidence="6 14" id="KW-0812">Transmembrane</keyword>
<feature type="region of interest" description="Disordered" evidence="13">
    <location>
        <begin position="1725"/>
        <end position="1819"/>
    </location>
</feature>
<feature type="transmembrane region" description="Helical" evidence="14">
    <location>
        <begin position="1010"/>
        <end position="1031"/>
    </location>
</feature>
<evidence type="ECO:0000256" key="11">
    <source>
        <dbReference type="ARBA" id="ARBA00022989"/>
    </source>
</evidence>
<dbReference type="Proteomes" id="UP000559256">
    <property type="component" value="Unassembled WGS sequence"/>
</dbReference>
<feature type="region of interest" description="Disordered" evidence="13">
    <location>
        <begin position="313"/>
        <end position="333"/>
    </location>
</feature>
<evidence type="ECO:0000256" key="9">
    <source>
        <dbReference type="ARBA" id="ARBA00022786"/>
    </source>
</evidence>
<protein>
    <recommendedName>
        <fullName evidence="4">RING-type E3 ubiquitin transferase</fullName>
        <ecNumber evidence="4">2.3.2.27</ecNumber>
    </recommendedName>
</protein>
<feature type="transmembrane region" description="Helical" evidence="14">
    <location>
        <begin position="1103"/>
        <end position="1124"/>
    </location>
</feature>
<feature type="compositionally biased region" description="Low complexity" evidence="13">
    <location>
        <begin position="443"/>
        <end position="466"/>
    </location>
</feature>
<feature type="compositionally biased region" description="Basic and acidic residues" evidence="13">
    <location>
        <begin position="313"/>
        <end position="328"/>
    </location>
</feature>
<evidence type="ECO:0000256" key="13">
    <source>
        <dbReference type="SAM" id="MobiDB-lite"/>
    </source>
</evidence>
<feature type="compositionally biased region" description="Polar residues" evidence="13">
    <location>
        <begin position="568"/>
        <end position="577"/>
    </location>
</feature>
<feature type="region of interest" description="Disordered" evidence="13">
    <location>
        <begin position="1636"/>
        <end position="1677"/>
    </location>
</feature>
<evidence type="ECO:0000256" key="4">
    <source>
        <dbReference type="ARBA" id="ARBA00012483"/>
    </source>
</evidence>
<feature type="transmembrane region" description="Helical" evidence="14">
    <location>
        <begin position="1594"/>
        <end position="1615"/>
    </location>
</feature>
<feature type="compositionally biased region" description="Basic and acidic residues" evidence="13">
    <location>
        <begin position="1636"/>
        <end position="1662"/>
    </location>
</feature>
<dbReference type="Gene3D" id="3.30.40.10">
    <property type="entry name" value="Zinc/RING finger domain, C3HC4 (zinc finger)"/>
    <property type="match status" value="1"/>
</dbReference>
<dbReference type="EMBL" id="JAACJM010000064">
    <property type="protein sequence ID" value="KAF5353123.1"/>
    <property type="molecule type" value="Genomic_DNA"/>
</dbReference>
<evidence type="ECO:0000256" key="14">
    <source>
        <dbReference type="SAM" id="Phobius"/>
    </source>
</evidence>
<dbReference type="GO" id="GO:0005789">
    <property type="term" value="C:endoplasmic reticulum membrane"/>
    <property type="evidence" value="ECO:0007669"/>
    <property type="project" value="TreeGrafter"/>
</dbReference>
<proteinExistence type="predicted"/>
<keyword evidence="17" id="KW-1185">Reference proteome</keyword>
<feature type="compositionally biased region" description="Acidic residues" evidence="13">
    <location>
        <begin position="663"/>
        <end position="687"/>
    </location>
</feature>
<evidence type="ECO:0000256" key="2">
    <source>
        <dbReference type="ARBA" id="ARBA00004141"/>
    </source>
</evidence>
<feature type="transmembrane region" description="Helical" evidence="14">
    <location>
        <begin position="1162"/>
        <end position="1185"/>
    </location>
</feature>
<feature type="compositionally biased region" description="Acidic residues" evidence="13">
    <location>
        <begin position="624"/>
        <end position="655"/>
    </location>
</feature>
<evidence type="ECO:0000256" key="1">
    <source>
        <dbReference type="ARBA" id="ARBA00000900"/>
    </source>
</evidence>
<evidence type="ECO:0000259" key="15">
    <source>
        <dbReference type="PROSITE" id="PS51292"/>
    </source>
</evidence>
<dbReference type="InterPro" id="IPR011016">
    <property type="entry name" value="Znf_RING-CH"/>
</dbReference>
<evidence type="ECO:0000256" key="10">
    <source>
        <dbReference type="ARBA" id="ARBA00022833"/>
    </source>
</evidence>
<feature type="transmembrane region" description="Helical" evidence="14">
    <location>
        <begin position="1499"/>
        <end position="1517"/>
    </location>
</feature>
<dbReference type="Pfam" id="PF12906">
    <property type="entry name" value="RINGv"/>
    <property type="match status" value="1"/>
</dbReference>
<reference evidence="16 17" key="1">
    <citation type="journal article" date="2020" name="ISME J.">
        <title>Uncovering the hidden diversity of litter-decomposition mechanisms in mushroom-forming fungi.</title>
        <authorList>
            <person name="Floudas D."/>
            <person name="Bentzer J."/>
            <person name="Ahren D."/>
            <person name="Johansson T."/>
            <person name="Persson P."/>
            <person name="Tunlid A."/>
        </authorList>
    </citation>
    <scope>NUCLEOTIDE SEQUENCE [LARGE SCALE GENOMIC DNA]</scope>
    <source>
        <strain evidence="16 17">CBS 291.85</strain>
    </source>
</reference>
<dbReference type="Pfam" id="PF23113">
    <property type="entry name" value="MARCHF6_C"/>
    <property type="match status" value="1"/>
</dbReference>
<feature type="compositionally biased region" description="Acidic residues" evidence="13">
    <location>
        <begin position="698"/>
        <end position="728"/>
    </location>
</feature>
<evidence type="ECO:0000256" key="7">
    <source>
        <dbReference type="ARBA" id="ARBA00022723"/>
    </source>
</evidence>
<dbReference type="SUPFAM" id="SSF57850">
    <property type="entry name" value="RING/U-box"/>
    <property type="match status" value="1"/>
</dbReference>
<feature type="transmembrane region" description="Helical" evidence="14">
    <location>
        <begin position="203"/>
        <end position="223"/>
    </location>
</feature>
<sequence>MQEAEEQDTCRICSAPAEPDQPLFHPCRCSGTIRYIHQDCLTTWLAHSKKKTCDVCKHQYAFTKVYAADMPSRLPAILMAKRLLQSVLYTILLALRAVTVLFVWLALVPLIIVWSWRMYFSMGETTAWWISNRSHPSPSENIAAEINPFNPLIQHLLEYYPTFTNSSAESSSVPDTPVANATLNSVVSRTINHPVWIALSSDIFTGQIIASLIVIVFVAIFLLREWIAQNARPGIFDDNDDVQVAPRDQVLQVPPAPAPPAAPPAAGDEGQDANRENGNLNRQVMDLNARLALARQQLEAMRALDELREYDRDARERARERRERREQGLEGEGDTVPVAVQNGRSALEFAPIRDEARNEELDRYAAAKARMRRGKELVMEAEVRAVGDVEDENLTRERKKRRNFARRLEQAKNNGARRRNELGGLPAVPGTNGKDSAEGSSGGISSTVPSPSSSGSHAGSPQSPFAAPSFFPDVILQRPTSSIPFSITPKTSPSMMSPASASASASASSSAPPDILGNGADNTTLTSSSVPSTSTQPLVQDIPIPILTPVKRPPLPTTTLPVSTSPTATFSQPSTPLGVTKAKTPLASPSLATYRPPEELDDLDEGGYFAVGPAPKDANAKDASDDEEQDLADEPEGEGDEETLEDELDAEMSEQEMEKYFGEADEDRPEVWTETEDEGEDGVEGVEGEEHIQLDADAVQDVDDEDDDDDEVEDEIDIDSDGDGDGDENVVRHRRNVLQGGRARARARALAAAQGVPAPGDPNAQGAMNGPLPAGAGQQDDEVLGLADDLEGNVEDDMEGAMEAIGMRGPLHGILQNAALMIFVLDTAIGVGVWIPFTIGKCTALLSLDPYRALHILHLPIRAIRLVTDPIVDSVVYIITDLLAPPYIRIAKKLFEWWIQLTFFIIGSALGQVKAEQAKDSCLATYSLMVDLVQRPMEIFTNGLTSATPQTPPPVVLPTEMTPAARAYITVMDAVEPYFAPLGKEIRFGSLRVKDSWTQLALGHGPLEKAFSVSLGYVMVALIIALYLNILTVGNVKTAGKAVRSAVRQQLLVLKVATFIFIELVVFPLGCGLVLDLCTVWLFPEANLASRMVFFYQAPLTAMFYHWVAGTMFMYSFAVLLSGCRTVMRPGAMWFIKDPQDQNSHPIRDILDRPTLVQMRKICVSALMYSFVVACTVGSISGLLILGSKSILPFRWKTREPLSSVPVDLIFLHLVLPYTMNYFRPRKALKKFATKVWQALAKRLRLTSYFFGGRWKAEEYTPKTWSLKRLLNLGAGAVEDAPVNPAEYDGTFRRVPATDHIALPREMRATADVDFQGKPVSEAAASLMLQQDMEAHKAKRNPKDDYLIVYIPPSFRYRIISFIALLWSIGALCLGLGVAIPIQLGRAFFNLTLGREVHDGYSIIAGFYLLWGCWIIGRNIDKLDKRRQRKNSEGPRAALWWLVVKRGLLWLVKASFLAFFLGVVLPALIGIAVELYFVLPIKLALQRTSISDMEMTVPKLRIVECWAMGLLYMNIALKAARRPQRNTLSRGIQRILTNGWSNPDPVLATKEVIGPVTIGLTAMILLPGLLFAGLQALFPVIREWVADTFIFTHLYPGIFSIACVAHGFLVSGDLMSTWSQSVRDKEFLVEMRLKNHEPKSEEKSKDKNAADLKGKGKGKEKAPQPVDGDNKARKRRKLVIDRAAAARRARLVMPERRTPAVGPSTPLSASEYEEKILMLEEEIRNQGASGQGSSSEVYMDDIEENGEGRPDAEPTEEDIDVQANDASTEDPTPHLEELETEIEPKKVGTLPTVQEEEGSDLGSVELVEHVEAEDEAAKD</sequence>
<feature type="transmembrane region" description="Helical" evidence="14">
    <location>
        <begin position="1552"/>
        <end position="1574"/>
    </location>
</feature>
<feature type="region of interest" description="Disordered" evidence="13">
    <location>
        <begin position="482"/>
        <end position="729"/>
    </location>
</feature>
<feature type="region of interest" description="Disordered" evidence="13">
    <location>
        <begin position="252"/>
        <end position="277"/>
    </location>
</feature>
<dbReference type="GO" id="GO:0036503">
    <property type="term" value="P:ERAD pathway"/>
    <property type="evidence" value="ECO:0007669"/>
    <property type="project" value="TreeGrafter"/>
</dbReference>
<dbReference type="PROSITE" id="PS51292">
    <property type="entry name" value="ZF_RING_CH"/>
    <property type="match status" value="1"/>
</dbReference>
<feature type="compositionally biased region" description="Basic and acidic residues" evidence="13">
    <location>
        <begin position="1806"/>
        <end position="1819"/>
    </location>
</feature>
<feature type="compositionally biased region" description="Pro residues" evidence="13">
    <location>
        <begin position="254"/>
        <end position="263"/>
    </location>
</feature>
<keyword evidence="7" id="KW-0479">Metal-binding</keyword>
<feature type="compositionally biased region" description="Basic and acidic residues" evidence="13">
    <location>
        <begin position="1771"/>
        <end position="1786"/>
    </location>
</feature>
<dbReference type="PANTHER" id="PTHR13145:SF0">
    <property type="entry name" value="E3 UBIQUITIN-PROTEIN LIGASE MARCHF6"/>
    <property type="match status" value="1"/>
</dbReference>
<feature type="compositionally biased region" description="Low complexity" evidence="13">
    <location>
        <begin position="523"/>
        <end position="539"/>
    </location>
</feature>
<dbReference type="GO" id="GO:0008270">
    <property type="term" value="F:zinc ion binding"/>
    <property type="evidence" value="ECO:0007669"/>
    <property type="project" value="UniProtKB-KW"/>
</dbReference>
<dbReference type="GO" id="GO:0061630">
    <property type="term" value="F:ubiquitin protein ligase activity"/>
    <property type="evidence" value="ECO:0007669"/>
    <property type="project" value="UniProtKB-EC"/>
</dbReference>
<comment type="subcellular location">
    <subcellularLocation>
        <location evidence="2">Membrane</location>
        <topology evidence="2">Multi-pass membrane protein</topology>
    </subcellularLocation>
</comment>
<dbReference type="FunFam" id="3.30.40.10:FF:000287">
    <property type="entry name" value="RING finger membrane protein"/>
    <property type="match status" value="1"/>
</dbReference>
<evidence type="ECO:0000256" key="3">
    <source>
        <dbReference type="ARBA" id="ARBA00004906"/>
    </source>
</evidence>
<feature type="transmembrane region" description="Helical" evidence="14">
    <location>
        <begin position="1205"/>
        <end position="1223"/>
    </location>
</feature>
<dbReference type="PANTHER" id="PTHR13145">
    <property type="entry name" value="SSM4 PROTEIN"/>
    <property type="match status" value="1"/>
</dbReference>
<dbReference type="EC" id="2.3.2.27" evidence="4"/>
<dbReference type="CDD" id="cd16702">
    <property type="entry name" value="RING_CH-C4HC3_MARCH6"/>
    <property type="match status" value="1"/>
</dbReference>
<feature type="transmembrane region" description="Helical" evidence="14">
    <location>
        <begin position="818"/>
        <end position="837"/>
    </location>
</feature>
<comment type="pathway">
    <text evidence="3">Protein modification; protein ubiquitination.</text>
</comment>
<keyword evidence="12 14" id="KW-0472">Membrane</keyword>
<evidence type="ECO:0000313" key="16">
    <source>
        <dbReference type="EMBL" id="KAF5353123.1"/>
    </source>
</evidence>
<gene>
    <name evidence="16" type="ORF">D9758_008724</name>
</gene>
<dbReference type="InterPro" id="IPR013083">
    <property type="entry name" value="Znf_RING/FYVE/PHD"/>
</dbReference>
<name>A0A8H5D5J6_9AGAR</name>
<dbReference type="InterPro" id="IPR056521">
    <property type="entry name" value="MARCHF6-like_C"/>
</dbReference>
<feature type="compositionally biased region" description="Low complexity" evidence="13">
    <location>
        <begin position="557"/>
        <end position="567"/>
    </location>
</feature>
<evidence type="ECO:0000256" key="5">
    <source>
        <dbReference type="ARBA" id="ARBA00022679"/>
    </source>
</evidence>
<comment type="caution">
    <text evidence="16">The sequence shown here is derived from an EMBL/GenBank/DDBJ whole genome shotgun (WGS) entry which is preliminary data.</text>
</comment>
<feature type="compositionally biased region" description="Polar residues" evidence="13">
    <location>
        <begin position="482"/>
        <end position="491"/>
    </location>
</feature>
<dbReference type="OrthoDB" id="264354at2759"/>
<comment type="catalytic activity">
    <reaction evidence="1">
        <text>S-ubiquitinyl-[E2 ubiquitin-conjugating enzyme]-L-cysteine + [acceptor protein]-L-lysine = [E2 ubiquitin-conjugating enzyme]-L-cysteine + N(6)-ubiquitinyl-[acceptor protein]-L-lysine.</text>
        <dbReference type="EC" id="2.3.2.27"/>
    </reaction>
</comment>
<dbReference type="SMART" id="SM00744">
    <property type="entry name" value="RINGv"/>
    <property type="match status" value="1"/>
</dbReference>
<feature type="transmembrane region" description="Helical" evidence="14">
    <location>
        <begin position="1456"/>
        <end position="1479"/>
    </location>
</feature>
<keyword evidence="11 14" id="KW-1133">Transmembrane helix</keyword>
<evidence type="ECO:0000313" key="17">
    <source>
        <dbReference type="Proteomes" id="UP000559256"/>
    </source>
</evidence>
<feature type="domain" description="RING-CH-type" evidence="15">
    <location>
        <begin position="2"/>
        <end position="63"/>
    </location>
</feature>
<evidence type="ECO:0000256" key="8">
    <source>
        <dbReference type="ARBA" id="ARBA00022771"/>
    </source>
</evidence>
<evidence type="ECO:0000256" key="6">
    <source>
        <dbReference type="ARBA" id="ARBA00022692"/>
    </source>
</evidence>
<feature type="transmembrane region" description="Helical" evidence="14">
    <location>
        <begin position="1400"/>
        <end position="1420"/>
    </location>
</feature>
<feature type="region of interest" description="Disordered" evidence="13">
    <location>
        <begin position="409"/>
        <end position="466"/>
    </location>
</feature>
<keyword evidence="10" id="KW-0862">Zinc</keyword>
<feature type="transmembrane region" description="Helical" evidence="14">
    <location>
        <begin position="1052"/>
        <end position="1083"/>
    </location>
</feature>
<keyword evidence="8" id="KW-0863">Zinc-finger</keyword>
<evidence type="ECO:0000256" key="12">
    <source>
        <dbReference type="ARBA" id="ARBA00023136"/>
    </source>
</evidence>
<feature type="transmembrane region" description="Helical" evidence="14">
    <location>
        <begin position="87"/>
        <end position="116"/>
    </location>
</feature>
<keyword evidence="9" id="KW-0833">Ubl conjugation pathway</keyword>
<organism evidence="16 17">
    <name type="scientific">Tetrapyrgos nigripes</name>
    <dbReference type="NCBI Taxonomy" id="182062"/>
    <lineage>
        <taxon>Eukaryota</taxon>
        <taxon>Fungi</taxon>
        <taxon>Dikarya</taxon>
        <taxon>Basidiomycota</taxon>
        <taxon>Agaricomycotina</taxon>
        <taxon>Agaricomycetes</taxon>
        <taxon>Agaricomycetidae</taxon>
        <taxon>Agaricales</taxon>
        <taxon>Marasmiineae</taxon>
        <taxon>Marasmiaceae</taxon>
        <taxon>Tetrapyrgos</taxon>
    </lineage>
</organism>
<keyword evidence="5" id="KW-0808">Transferase</keyword>
<feature type="compositionally biased region" description="Polar residues" evidence="13">
    <location>
        <begin position="1726"/>
        <end position="1736"/>
    </location>
</feature>
<feature type="transmembrane region" description="Helical" evidence="14">
    <location>
        <begin position="1359"/>
        <end position="1380"/>
    </location>
</feature>